<dbReference type="Proteomes" id="UP000660862">
    <property type="component" value="Unassembled WGS sequence"/>
</dbReference>
<comment type="caution">
    <text evidence="1">The sequence shown here is derived from an EMBL/GenBank/DDBJ whole genome shotgun (WGS) entry which is preliminary data.</text>
</comment>
<proteinExistence type="predicted"/>
<protein>
    <submittedName>
        <fullName evidence="1">Uncharacterized protein</fullName>
    </submittedName>
</protein>
<keyword evidence="2" id="KW-1185">Reference proteome</keyword>
<sequence>MSYNLFLTDRFQKEAKKLNKKYPSFRGDLENFIDELEISPIQGTPWVNRVIKFD</sequence>
<evidence type="ECO:0000313" key="1">
    <source>
        <dbReference type="EMBL" id="GGG81481.1"/>
    </source>
</evidence>
<reference evidence="1" key="1">
    <citation type="journal article" date="2014" name="Int. J. Syst. Evol. Microbiol.">
        <title>Complete genome sequence of Corynebacterium casei LMG S-19264T (=DSM 44701T), isolated from a smear-ripened cheese.</title>
        <authorList>
            <consortium name="US DOE Joint Genome Institute (JGI-PGF)"/>
            <person name="Walter F."/>
            <person name="Albersmeier A."/>
            <person name="Kalinowski J."/>
            <person name="Ruckert C."/>
        </authorList>
    </citation>
    <scope>NUCLEOTIDE SEQUENCE</scope>
    <source>
        <strain evidence="1">CGMCC 1.12195</strain>
    </source>
</reference>
<accession>A0A917HJX9</accession>
<name>A0A917HJX9_9SPHI</name>
<organism evidence="1 2">
    <name type="scientific">Parapedobacter pyrenivorans</name>
    <dbReference type="NCBI Taxonomy" id="1305674"/>
    <lineage>
        <taxon>Bacteria</taxon>
        <taxon>Pseudomonadati</taxon>
        <taxon>Bacteroidota</taxon>
        <taxon>Sphingobacteriia</taxon>
        <taxon>Sphingobacteriales</taxon>
        <taxon>Sphingobacteriaceae</taxon>
        <taxon>Parapedobacter</taxon>
    </lineage>
</organism>
<dbReference type="AlphaFoldDB" id="A0A917HJX9"/>
<gene>
    <name evidence="1" type="ORF">GCM10007415_12680</name>
</gene>
<dbReference type="EMBL" id="BMER01000001">
    <property type="protein sequence ID" value="GGG81481.1"/>
    <property type="molecule type" value="Genomic_DNA"/>
</dbReference>
<evidence type="ECO:0000313" key="2">
    <source>
        <dbReference type="Proteomes" id="UP000660862"/>
    </source>
</evidence>
<reference evidence="1" key="2">
    <citation type="submission" date="2020-09" db="EMBL/GenBank/DDBJ databases">
        <authorList>
            <person name="Sun Q."/>
            <person name="Zhou Y."/>
        </authorList>
    </citation>
    <scope>NUCLEOTIDE SEQUENCE</scope>
    <source>
        <strain evidence="1">CGMCC 1.12195</strain>
    </source>
</reference>